<feature type="region of interest" description="Disordered" evidence="2">
    <location>
        <begin position="135"/>
        <end position="166"/>
    </location>
</feature>
<dbReference type="EMBL" id="GG663742">
    <property type="protein sequence ID" value="EEH55015.1"/>
    <property type="molecule type" value="Genomic_DNA"/>
</dbReference>
<dbReference type="OMA" id="ASEQWER"/>
<dbReference type="GeneID" id="9685978"/>
<gene>
    <name evidence="3" type="ORF">MICPUCDRAFT_59831</name>
</gene>
<dbReference type="Proteomes" id="UP000001876">
    <property type="component" value="Unassembled WGS sequence"/>
</dbReference>
<dbReference type="KEGG" id="mpp:MICPUCDRAFT_59831"/>
<keyword evidence="4" id="KW-1185">Reference proteome</keyword>
<organism evidence="4">
    <name type="scientific">Micromonas pusilla (strain CCMP1545)</name>
    <name type="common">Picoplanktonic green alga</name>
    <dbReference type="NCBI Taxonomy" id="564608"/>
    <lineage>
        <taxon>Eukaryota</taxon>
        <taxon>Viridiplantae</taxon>
        <taxon>Chlorophyta</taxon>
        <taxon>Mamiellophyceae</taxon>
        <taxon>Mamiellales</taxon>
        <taxon>Mamiellaceae</taxon>
        <taxon>Micromonas</taxon>
    </lineage>
</organism>
<feature type="region of interest" description="Disordered" evidence="2">
    <location>
        <begin position="268"/>
        <end position="345"/>
    </location>
</feature>
<feature type="region of interest" description="Disordered" evidence="2">
    <location>
        <begin position="1"/>
        <end position="26"/>
    </location>
</feature>
<accession>C1MYA0</accession>
<feature type="coiled-coil region" evidence="1">
    <location>
        <begin position="170"/>
        <end position="201"/>
    </location>
</feature>
<evidence type="ECO:0000256" key="2">
    <source>
        <dbReference type="SAM" id="MobiDB-lite"/>
    </source>
</evidence>
<evidence type="ECO:0000313" key="4">
    <source>
        <dbReference type="Proteomes" id="UP000001876"/>
    </source>
</evidence>
<name>C1MYA0_MICPC</name>
<keyword evidence="1" id="KW-0175">Coiled coil</keyword>
<feature type="compositionally biased region" description="Acidic residues" evidence="2">
    <location>
        <begin position="8"/>
        <end position="22"/>
    </location>
</feature>
<feature type="compositionally biased region" description="Acidic residues" evidence="2">
    <location>
        <begin position="312"/>
        <end position="323"/>
    </location>
</feature>
<evidence type="ECO:0000313" key="3">
    <source>
        <dbReference type="EMBL" id="EEH55015.1"/>
    </source>
</evidence>
<protein>
    <submittedName>
        <fullName evidence="3">Predicted protein</fullName>
    </submittedName>
</protein>
<proteinExistence type="predicted"/>
<dbReference type="AlphaFoldDB" id="C1MYA0"/>
<feature type="compositionally biased region" description="Basic and acidic residues" evidence="2">
    <location>
        <begin position="141"/>
        <end position="166"/>
    </location>
</feature>
<dbReference type="RefSeq" id="XP_003060246.1">
    <property type="nucleotide sequence ID" value="XM_003060200.1"/>
</dbReference>
<sequence length="392" mass="42183">MPPLVDPPVDDDPPPLEDDDHDDAQLERDAVAADLALGDAPADYDFSAAGRDDSDLDGATIFGEQSTHNYPDVHRDWGDATVCSPGPASGGGGFGGRGRAAACEDARAGAWNSEYRAQLEAALAMVQDSKDVMSGLNKLRTTREKARREGEVEMDEKKGQTALEAERDWVETREEELARLTRTKRSAIEEEKRAIKNAEKERLVGALPEFIARRNAERGGGMDAVDGSVGEDAMRELIAGHKEWLSSLGAEERELAAAREKFRAKAAKDAAAAAAAAAEEDSISRDAPGTPPWKREEVGGADPGAESGAESGADDLDDEDDELERSFGHAIPSSKTPPKLSRDVDFWSRDVYGADDVDGELDAFEKQMAEMCALDIENARRAKLEAKAAAEE</sequence>
<evidence type="ECO:0000256" key="1">
    <source>
        <dbReference type="SAM" id="Coils"/>
    </source>
</evidence>
<reference evidence="3 4" key="1">
    <citation type="journal article" date="2009" name="Science">
        <title>Green evolution and dynamic adaptations revealed by genomes of the marine picoeukaryotes Micromonas.</title>
        <authorList>
            <person name="Worden A.Z."/>
            <person name="Lee J.H."/>
            <person name="Mock T."/>
            <person name="Rouze P."/>
            <person name="Simmons M.P."/>
            <person name="Aerts A.L."/>
            <person name="Allen A.E."/>
            <person name="Cuvelier M.L."/>
            <person name="Derelle E."/>
            <person name="Everett M.V."/>
            <person name="Foulon E."/>
            <person name="Grimwood J."/>
            <person name="Gundlach H."/>
            <person name="Henrissat B."/>
            <person name="Napoli C."/>
            <person name="McDonald S.M."/>
            <person name="Parker M.S."/>
            <person name="Rombauts S."/>
            <person name="Salamov A."/>
            <person name="Von Dassow P."/>
            <person name="Badger J.H."/>
            <person name="Coutinho P.M."/>
            <person name="Demir E."/>
            <person name="Dubchak I."/>
            <person name="Gentemann C."/>
            <person name="Eikrem W."/>
            <person name="Gready J.E."/>
            <person name="John U."/>
            <person name="Lanier W."/>
            <person name="Lindquist E.A."/>
            <person name="Lucas S."/>
            <person name="Mayer K.F."/>
            <person name="Moreau H."/>
            <person name="Not F."/>
            <person name="Otillar R."/>
            <person name="Panaud O."/>
            <person name="Pangilinan J."/>
            <person name="Paulsen I."/>
            <person name="Piegu B."/>
            <person name="Poliakov A."/>
            <person name="Robbens S."/>
            <person name="Schmutz J."/>
            <person name="Toulza E."/>
            <person name="Wyss T."/>
            <person name="Zelensky A."/>
            <person name="Zhou K."/>
            <person name="Armbrust E.V."/>
            <person name="Bhattacharya D."/>
            <person name="Goodenough U.W."/>
            <person name="Van de Peer Y."/>
            <person name="Grigoriev I.V."/>
        </authorList>
    </citation>
    <scope>NUCLEOTIDE SEQUENCE [LARGE SCALE GENOMIC DNA]</scope>
    <source>
        <strain evidence="3 4">CCMP1545</strain>
    </source>
</reference>
<dbReference type="OrthoDB" id="10669884at2759"/>